<feature type="compositionally biased region" description="Polar residues" evidence="1">
    <location>
        <begin position="237"/>
        <end position="248"/>
    </location>
</feature>
<feature type="transmembrane region" description="Helical" evidence="2">
    <location>
        <begin position="514"/>
        <end position="536"/>
    </location>
</feature>
<keyword evidence="2" id="KW-0812">Transmembrane</keyword>
<feature type="compositionally biased region" description="Pro residues" evidence="1">
    <location>
        <begin position="224"/>
        <end position="234"/>
    </location>
</feature>
<evidence type="ECO:0000256" key="2">
    <source>
        <dbReference type="SAM" id="Phobius"/>
    </source>
</evidence>
<protein>
    <submittedName>
        <fullName evidence="3">Uncharacterized protein</fullName>
    </submittedName>
</protein>
<accession>A0A2P5HT27</accession>
<dbReference type="EMBL" id="MAVT02000802">
    <property type="protein sequence ID" value="POS73418.1"/>
    <property type="molecule type" value="Genomic_DNA"/>
</dbReference>
<comment type="caution">
    <text evidence="3">The sequence shown here is derived from an EMBL/GenBank/DDBJ whole genome shotgun (WGS) entry which is preliminary data.</text>
</comment>
<dbReference type="OrthoDB" id="5233281at2759"/>
<evidence type="ECO:0000313" key="3">
    <source>
        <dbReference type="EMBL" id="POS73418.1"/>
    </source>
</evidence>
<evidence type="ECO:0000313" key="4">
    <source>
        <dbReference type="Proteomes" id="UP000094444"/>
    </source>
</evidence>
<dbReference type="Proteomes" id="UP000094444">
    <property type="component" value="Unassembled WGS sequence"/>
</dbReference>
<feature type="region of interest" description="Disordered" evidence="1">
    <location>
        <begin position="178"/>
        <end position="268"/>
    </location>
</feature>
<reference evidence="3" key="1">
    <citation type="submission" date="2017-09" db="EMBL/GenBank/DDBJ databases">
        <title>Polyketide synthases of a Diaporthe helianthi virulent isolate.</title>
        <authorList>
            <person name="Baroncelli R."/>
        </authorList>
    </citation>
    <scope>NUCLEOTIDE SEQUENCE [LARGE SCALE GENOMIC DNA]</scope>
    <source>
        <strain evidence="3">7/96</strain>
    </source>
</reference>
<proteinExistence type="predicted"/>
<evidence type="ECO:0000256" key="1">
    <source>
        <dbReference type="SAM" id="MobiDB-lite"/>
    </source>
</evidence>
<keyword evidence="4" id="KW-1185">Reference proteome</keyword>
<dbReference type="InParanoid" id="A0A2P5HT27"/>
<feature type="region of interest" description="Disordered" evidence="1">
    <location>
        <begin position="482"/>
        <end position="503"/>
    </location>
</feature>
<feature type="compositionally biased region" description="Low complexity" evidence="1">
    <location>
        <begin position="202"/>
        <end position="223"/>
    </location>
</feature>
<dbReference type="AlphaFoldDB" id="A0A2P5HT27"/>
<feature type="compositionally biased region" description="Low complexity" evidence="1">
    <location>
        <begin position="485"/>
        <end position="503"/>
    </location>
</feature>
<keyword evidence="2" id="KW-1133">Transmembrane helix</keyword>
<sequence length="537" mass="55367">MVYDWNKTNAETITHTIVPHVTTYPNGSAVTSLETIAANEPEVTDFARNTAVIDGWFTMTYPETWVKYVDFWSANCTERDLSTTDYDKKLVMPATTDPAKFFYTADPLGWDVGPNPATVTPAMIEYLAGLETVVEQMSGEDIRTRTFATCAQTAVGHSMVSASVLIQATETAEAVHYTAPAPSSTGRSTAEGPSPPKTTAVAPSAEQSASPAPTSTPASTTGGPPEPEQPPPQGQPSDAQPAQSSIQAPPSGESPAPEQPSKPSKSISSVEVTIITGQGSDGVPPVGTLVGSDISPVAPIETTFVRTVTPEGQTLIQTVVSPVATPRPAEVTLVETVTSEGQPVVQTLVSILPPPKIQASEITLVRTATSDGSTVLETVVSVSQAAVGEGQAPEVTLVETITAGGSTVYETLVSVVGGSGGREQASQAPQVTFLRTVTSDGQTEEVQTVVSAAPTGDAPAQTTFPRTVVSDDGQTYSQTVVSPMASETSTSAGTGSPGASRPSQIVTAGAADKFVQRGVTGGLVAASMALLFVLFVL</sequence>
<keyword evidence="2" id="KW-0472">Membrane</keyword>
<name>A0A2P5HT27_DIAHE</name>
<gene>
    <name evidence="3" type="ORF">DHEL01_v208184</name>
</gene>
<organism evidence="3 4">
    <name type="scientific">Diaporthe helianthi</name>
    <dbReference type="NCBI Taxonomy" id="158607"/>
    <lineage>
        <taxon>Eukaryota</taxon>
        <taxon>Fungi</taxon>
        <taxon>Dikarya</taxon>
        <taxon>Ascomycota</taxon>
        <taxon>Pezizomycotina</taxon>
        <taxon>Sordariomycetes</taxon>
        <taxon>Sordariomycetidae</taxon>
        <taxon>Diaporthales</taxon>
        <taxon>Diaporthaceae</taxon>
        <taxon>Diaporthe</taxon>
    </lineage>
</organism>